<dbReference type="Gene3D" id="1.10.287.950">
    <property type="entry name" value="Methyl-accepting chemotaxis protein"/>
    <property type="match status" value="1"/>
</dbReference>
<dbReference type="PROSITE" id="PS50111">
    <property type="entry name" value="CHEMOTAXIS_TRANSDUC_2"/>
    <property type="match status" value="1"/>
</dbReference>
<dbReference type="SUPFAM" id="SSF58104">
    <property type="entry name" value="Methyl-accepting chemotaxis protein (MCP) signaling domain"/>
    <property type="match status" value="1"/>
</dbReference>
<feature type="domain" description="Methyl-accepting transducer" evidence="5">
    <location>
        <begin position="125"/>
        <end position="231"/>
    </location>
</feature>
<dbReference type="Pfam" id="PF00015">
    <property type="entry name" value="MCPsignal"/>
    <property type="match status" value="1"/>
</dbReference>
<dbReference type="Proteomes" id="UP000594800">
    <property type="component" value="Chromosome"/>
</dbReference>
<feature type="region of interest" description="Disordered" evidence="4">
    <location>
        <begin position="225"/>
        <end position="244"/>
    </location>
</feature>
<keyword evidence="1" id="KW-0145">Chemotaxis</keyword>
<keyword evidence="3" id="KW-0807">Transducer</keyword>
<dbReference type="AlphaFoldDB" id="A0A7S9LPJ1"/>
<name>A0A7S9LPJ1_9RHOB</name>
<dbReference type="GO" id="GO:0007165">
    <property type="term" value="P:signal transduction"/>
    <property type="evidence" value="ECO:0007669"/>
    <property type="project" value="UniProtKB-KW"/>
</dbReference>
<evidence type="ECO:0000256" key="4">
    <source>
        <dbReference type="SAM" id="MobiDB-lite"/>
    </source>
</evidence>
<evidence type="ECO:0000256" key="2">
    <source>
        <dbReference type="ARBA" id="ARBA00029447"/>
    </source>
</evidence>
<dbReference type="PANTHER" id="PTHR43531">
    <property type="entry name" value="PROTEIN ICFG"/>
    <property type="match status" value="1"/>
</dbReference>
<proteinExistence type="inferred from homology"/>
<evidence type="ECO:0000256" key="1">
    <source>
        <dbReference type="ARBA" id="ARBA00022500"/>
    </source>
</evidence>
<dbReference type="InterPro" id="IPR004089">
    <property type="entry name" value="MCPsignal_dom"/>
</dbReference>
<protein>
    <recommendedName>
        <fullName evidence="5">Methyl-accepting transducer domain-containing protein</fullName>
    </recommendedName>
</protein>
<dbReference type="EMBL" id="CP064942">
    <property type="protein sequence ID" value="QPH52812.1"/>
    <property type="molecule type" value="Genomic_DNA"/>
</dbReference>
<gene>
    <name evidence="6" type="ORF">I0K15_13450</name>
</gene>
<evidence type="ECO:0000313" key="7">
    <source>
        <dbReference type="Proteomes" id="UP000594800"/>
    </source>
</evidence>
<evidence type="ECO:0000256" key="3">
    <source>
        <dbReference type="PROSITE-ProRule" id="PRU00284"/>
    </source>
</evidence>
<dbReference type="PANTHER" id="PTHR43531:SF11">
    <property type="entry name" value="METHYL-ACCEPTING CHEMOTAXIS PROTEIN 3"/>
    <property type="match status" value="1"/>
</dbReference>
<dbReference type="RefSeq" id="WP_196102023.1">
    <property type="nucleotide sequence ID" value="NZ_CP064942.1"/>
</dbReference>
<dbReference type="GO" id="GO:0016020">
    <property type="term" value="C:membrane"/>
    <property type="evidence" value="ECO:0007669"/>
    <property type="project" value="InterPro"/>
</dbReference>
<evidence type="ECO:0000313" key="6">
    <source>
        <dbReference type="EMBL" id="QPH52812.1"/>
    </source>
</evidence>
<comment type="similarity">
    <text evidence="2">Belongs to the methyl-accepting chemotaxis (MCP) protein family.</text>
</comment>
<reference evidence="6 7" key="1">
    <citation type="submission" date="2020-11" db="EMBL/GenBank/DDBJ databases">
        <title>Description of Pontivivens ytuae sp. nov. isolated from deep sea sediment of Mariana Trench.</title>
        <authorList>
            <person name="Wang Z."/>
            <person name="Sun Q.-L."/>
            <person name="Xu X.-D."/>
            <person name="Tang Y.-Z."/>
            <person name="Zhang J."/>
        </authorList>
    </citation>
    <scope>NUCLEOTIDE SEQUENCE [LARGE SCALE GENOMIC DNA]</scope>
    <source>
        <strain evidence="6 7">MT2928</strain>
    </source>
</reference>
<dbReference type="InterPro" id="IPR051310">
    <property type="entry name" value="MCP_chemotaxis"/>
</dbReference>
<organism evidence="6 7">
    <name type="scientific">Pontivivens ytuae</name>
    <dbReference type="NCBI Taxonomy" id="2789856"/>
    <lineage>
        <taxon>Bacteria</taxon>
        <taxon>Pseudomonadati</taxon>
        <taxon>Pseudomonadota</taxon>
        <taxon>Alphaproteobacteria</taxon>
        <taxon>Rhodobacterales</taxon>
        <taxon>Paracoccaceae</taxon>
        <taxon>Pontivivens</taxon>
    </lineage>
</organism>
<dbReference type="GO" id="GO:0006935">
    <property type="term" value="P:chemotaxis"/>
    <property type="evidence" value="ECO:0007669"/>
    <property type="project" value="UniProtKB-KW"/>
</dbReference>
<dbReference type="KEGG" id="poz:I0K15_13450"/>
<sequence>MNSPAPIATRPGGTGTHRIFQKDPFSSEVDSTGALTRLGTVRGLSLNLGALAIQYATASAEEADGLTPLMREMLDRALDGGAVVDGDEVATLDQRADAPANVIRSFLRDLRGLLSGQVRIDRPTAVEIARRSREDVVPAVYDLLNLMAERNRAAADERIQEIERNRATIDGLVGQLEQIGLQVRLIALNASVEAARAGGEAGRSFGVISDEIRALAETATRLIGETKDRLSPGSAPLSRREAMR</sequence>
<accession>A0A7S9LPJ1</accession>
<keyword evidence="7" id="KW-1185">Reference proteome</keyword>
<evidence type="ECO:0000259" key="5">
    <source>
        <dbReference type="PROSITE" id="PS50111"/>
    </source>
</evidence>